<reference evidence="1 2" key="1">
    <citation type="journal article" date="2019" name="Int. J. Syst. Evol. Microbiol.">
        <title>The Global Catalogue of Microorganisms (GCM) 10K type strain sequencing project: providing services to taxonomists for standard genome sequencing and annotation.</title>
        <authorList>
            <consortium name="The Broad Institute Genomics Platform"/>
            <consortium name="The Broad Institute Genome Sequencing Center for Infectious Disease"/>
            <person name="Wu L."/>
            <person name="Ma J."/>
        </authorList>
    </citation>
    <scope>NUCLEOTIDE SEQUENCE [LARGE SCALE GENOMIC DNA]</scope>
    <source>
        <strain evidence="1 2">JCM 17504</strain>
    </source>
</reference>
<dbReference type="GO" id="GO:0042398">
    <property type="term" value="P:modified amino acid biosynthetic process"/>
    <property type="evidence" value="ECO:0007669"/>
    <property type="project" value="InterPro"/>
</dbReference>
<sequence>MKLGLELEYWVVDDSGALVGADELLDIHEAVVPELIDPMIEIQLPPADGLTELRQNLITILETVLARASDLDKHLVPLATPLTEHQFPITSDRGKLLQRIYGDEIKYAKNCAGTHIHFDKGSVVDQLNLLTALDPAIALVSSSPYYDGVLMGMDARALSYRTHSTELLTRYRDLWPYAKTTEEWDERLAQMYETLKLQAEQLDIPEVEFTHFIQQEDVVLTPVRLREETPTVEWRAPDVALPSQILQFVSDISMLMSLTEEKSVNIGTPGIRLEEIGIPPFGELRAITATAMNDGLSERVCQYLAAMRFDINQYEPLAEEIAGEYRLSVADARKIRLEYANRLREDVETLLY</sequence>
<dbReference type="SUPFAM" id="SSF55931">
    <property type="entry name" value="Glutamine synthetase/guanido kinase"/>
    <property type="match status" value="1"/>
</dbReference>
<evidence type="ECO:0008006" key="3">
    <source>
        <dbReference type="Google" id="ProtNLM"/>
    </source>
</evidence>
<proteinExistence type="predicted"/>
<name>A0AAV3UJM3_9EURY</name>
<keyword evidence="2" id="KW-1185">Reference proteome</keyword>
<protein>
    <recommendedName>
        <fullName evidence="3">Glutamate--cysteine ligase</fullName>
    </recommendedName>
</protein>
<accession>A0AAV3UJM3</accession>
<dbReference type="InterPro" id="IPR014746">
    <property type="entry name" value="Gln_synth/guanido_kin_cat_dom"/>
</dbReference>
<organism evidence="1 2">
    <name type="scientific">Haladaptatus pallidirubidus</name>
    <dbReference type="NCBI Taxonomy" id="1008152"/>
    <lineage>
        <taxon>Archaea</taxon>
        <taxon>Methanobacteriati</taxon>
        <taxon>Methanobacteriota</taxon>
        <taxon>Stenosarchaea group</taxon>
        <taxon>Halobacteria</taxon>
        <taxon>Halobacteriales</taxon>
        <taxon>Haladaptataceae</taxon>
        <taxon>Haladaptatus</taxon>
    </lineage>
</organism>
<dbReference type="AlphaFoldDB" id="A0AAV3UJM3"/>
<dbReference type="Proteomes" id="UP001501729">
    <property type="component" value="Unassembled WGS sequence"/>
</dbReference>
<dbReference type="RefSeq" id="WP_227778479.1">
    <property type="nucleotide sequence ID" value="NZ_BAABKX010000013.1"/>
</dbReference>
<dbReference type="EMBL" id="BAABKX010000013">
    <property type="protein sequence ID" value="GAA5053826.1"/>
    <property type="molecule type" value="Genomic_DNA"/>
</dbReference>
<evidence type="ECO:0000313" key="2">
    <source>
        <dbReference type="Proteomes" id="UP001501729"/>
    </source>
</evidence>
<evidence type="ECO:0000313" key="1">
    <source>
        <dbReference type="EMBL" id="GAA5053826.1"/>
    </source>
</evidence>
<dbReference type="GeneID" id="68616791"/>
<gene>
    <name evidence="1" type="ORF">GCM10025751_31590</name>
</gene>
<comment type="caution">
    <text evidence="1">The sequence shown here is derived from an EMBL/GenBank/DDBJ whole genome shotgun (WGS) entry which is preliminary data.</text>
</comment>
<dbReference type="GO" id="GO:0004357">
    <property type="term" value="F:glutamate-cysteine ligase activity"/>
    <property type="evidence" value="ECO:0007669"/>
    <property type="project" value="InterPro"/>
</dbReference>
<dbReference type="PANTHER" id="PTHR36510:SF1">
    <property type="entry name" value="GLUTAMATE--CYSTEINE LIGASE 2-RELATED"/>
    <property type="match status" value="1"/>
</dbReference>
<dbReference type="Gene3D" id="3.30.590.20">
    <property type="match status" value="1"/>
</dbReference>
<dbReference type="PANTHER" id="PTHR36510">
    <property type="entry name" value="GLUTAMATE--CYSTEINE LIGASE 2-RELATED"/>
    <property type="match status" value="1"/>
</dbReference>
<dbReference type="InterPro" id="IPR050141">
    <property type="entry name" value="GCL_type2/YbdK_subfam"/>
</dbReference>